<dbReference type="InterPro" id="IPR008271">
    <property type="entry name" value="Ser/Thr_kinase_AS"/>
</dbReference>
<dbReference type="SMART" id="SM00504">
    <property type="entry name" value="Ubox"/>
    <property type="match status" value="1"/>
</dbReference>
<feature type="domain" description="Protein kinase" evidence="12">
    <location>
        <begin position="468"/>
        <end position="734"/>
    </location>
</feature>
<keyword evidence="6" id="KW-0418">Kinase</keyword>
<dbReference type="Pfam" id="PF04564">
    <property type="entry name" value="U-box"/>
    <property type="match status" value="1"/>
</dbReference>
<dbReference type="GO" id="GO:0061630">
    <property type="term" value="F:ubiquitin protein ligase activity"/>
    <property type="evidence" value="ECO:0007669"/>
    <property type="project" value="UniProtKB-EC"/>
</dbReference>
<evidence type="ECO:0000256" key="1">
    <source>
        <dbReference type="ARBA" id="ARBA00000900"/>
    </source>
</evidence>
<keyword evidence="7" id="KW-0833">Ubl conjugation pathway</keyword>
<dbReference type="PROSITE" id="PS51698">
    <property type="entry name" value="U_BOX"/>
    <property type="match status" value="1"/>
</dbReference>
<dbReference type="CDD" id="cd16655">
    <property type="entry name" value="RING-Ubox_WDSUB1-like"/>
    <property type="match status" value="1"/>
</dbReference>
<evidence type="ECO:0000256" key="4">
    <source>
        <dbReference type="ARBA" id="ARBA00022679"/>
    </source>
</evidence>
<dbReference type="Pfam" id="PF13414">
    <property type="entry name" value="TPR_11"/>
    <property type="match status" value="1"/>
</dbReference>
<dbReference type="Proteomes" id="UP000032180">
    <property type="component" value="Chromosome 6"/>
</dbReference>
<evidence type="ECO:0000256" key="9">
    <source>
        <dbReference type="PROSITE-ProRule" id="PRU00339"/>
    </source>
</evidence>
<dbReference type="InterPro" id="IPR011009">
    <property type="entry name" value="Kinase-like_dom_sf"/>
</dbReference>
<evidence type="ECO:0000256" key="11">
    <source>
        <dbReference type="SAM" id="Coils"/>
    </source>
</evidence>
<dbReference type="STRING" id="77586.A0A0D9WM82"/>
<evidence type="ECO:0000256" key="7">
    <source>
        <dbReference type="ARBA" id="ARBA00022786"/>
    </source>
</evidence>
<evidence type="ECO:0000256" key="8">
    <source>
        <dbReference type="ARBA" id="ARBA00022840"/>
    </source>
</evidence>
<feature type="coiled-coil region" evidence="11">
    <location>
        <begin position="378"/>
        <end position="440"/>
    </location>
</feature>
<dbReference type="eggNOG" id="KOG0548">
    <property type="taxonomic scope" value="Eukaryota"/>
</dbReference>
<dbReference type="PANTHER" id="PTHR45647:SF7">
    <property type="entry name" value="U-BOX DOMAIN-CONTAINING PROTEIN 70"/>
    <property type="match status" value="1"/>
</dbReference>
<keyword evidence="5 10" id="KW-0547">Nucleotide-binding</keyword>
<comment type="pathway">
    <text evidence="2">Protein modification; protein ubiquitination.</text>
</comment>
<dbReference type="InterPro" id="IPR013083">
    <property type="entry name" value="Znf_RING/FYVE/PHD"/>
</dbReference>
<dbReference type="SMART" id="SM00220">
    <property type="entry name" value="S_TKc"/>
    <property type="match status" value="1"/>
</dbReference>
<keyword evidence="4" id="KW-0808">Transferase</keyword>
<dbReference type="SUPFAM" id="SSF56112">
    <property type="entry name" value="Protein kinase-like (PK-like)"/>
    <property type="match status" value="1"/>
</dbReference>
<keyword evidence="15" id="KW-1185">Reference proteome</keyword>
<dbReference type="PROSITE" id="PS00108">
    <property type="entry name" value="PROTEIN_KINASE_ST"/>
    <property type="match status" value="1"/>
</dbReference>
<dbReference type="SUPFAM" id="SSF52540">
    <property type="entry name" value="P-loop containing nucleoside triphosphate hydrolases"/>
    <property type="match status" value="1"/>
</dbReference>
<sequence length="829" mass="94116">MEASAAEDEARREKEAGNAAYHKLFLETAIHHYTRGALLDPRDISFLTNRSAAYLLMAKVPNYFSSSSGSGIIHHPLLDLVNWGWIQYRECVRDCDEAVEKGRELRADNKLVAKALARKAAALLKLAARAADYEPAIRALQQSLAEHYCEETLGKLREAEDARKGIEEQERLDQEAADHHRDKGNDFFKQKKYKEAVMHYTEAMKKNPNDPRVYSNRAQCHIYLGALPEGLDDADKCIELDPTFLKGYLRKAKVQFLMRNYEIALATYLEGLKCDPNNLEILDGLRRCAACIKRTNGSDVSTEDLRDVLGDLHLNDDLRNKLQKSMEEAAVFKMEASDERLKRIESERLARTLEDLYLSQIQQRKETDESFSRVQQEFEQLKIQHDEVTLELQKVNEQNENLLGQLSECRDNFEWLLSEHDCLLHERDNAVREVEELRQKRGQMLSVLVTSMHCEFSSSEVESATENFSNSLKIGEGGFGCVYRGILRNMKVAIKVLRPDSLQGQSQFEQEVSILSRVRHPHLVTLLGACSESSTLVYEFLPNGSLEDFLMCSDKRHTLTWQVRVRIIAEICSALIFLHKNKPHPVVHGDLKPANILLDVNLVSKLSDFGISRLLIQSSTNNTTLYRTMHPVGTPLYMDPEFLSTGELTPQSDVYSFGIVVLRLLTGKPPVGIKKIVEDAMEKGDLNAVIDTSVREWPHLHIEQLAYLALRCTELSRRCRPDLSGEIWAIVEAIRDAAILSSPSSSRSAQDQNSTPSYFICPISQDIMDDPHIAADGFTYEADAIRAWLCAGHDTSPMTNLRLEHEELIPNRALRSAIQEWLQQHNMAL</sequence>
<protein>
    <recommendedName>
        <fullName evidence="3">RING-type E3 ubiquitin transferase</fullName>
        <ecNumber evidence="3">2.3.2.27</ecNumber>
    </recommendedName>
</protein>
<dbReference type="FunFam" id="3.30.200.20:FF:000162">
    <property type="entry name" value="Adenine nucleotide alpha hydrolase-like domain kinase"/>
    <property type="match status" value="1"/>
</dbReference>
<dbReference type="Gene3D" id="3.30.200.20">
    <property type="entry name" value="Phosphorylase Kinase, domain 1"/>
    <property type="match status" value="1"/>
</dbReference>
<evidence type="ECO:0000256" key="5">
    <source>
        <dbReference type="ARBA" id="ARBA00022741"/>
    </source>
</evidence>
<dbReference type="PROSITE" id="PS50005">
    <property type="entry name" value="TPR"/>
    <property type="match status" value="1"/>
</dbReference>
<evidence type="ECO:0000313" key="15">
    <source>
        <dbReference type="Proteomes" id="UP000032180"/>
    </source>
</evidence>
<dbReference type="GO" id="GO:0016567">
    <property type="term" value="P:protein ubiquitination"/>
    <property type="evidence" value="ECO:0007669"/>
    <property type="project" value="UniProtKB-UniPathway"/>
</dbReference>
<dbReference type="AlphaFoldDB" id="A0A0D9WM82"/>
<reference evidence="15" key="2">
    <citation type="submission" date="2013-12" db="EMBL/GenBank/DDBJ databases">
        <authorList>
            <person name="Yu Y."/>
            <person name="Lee S."/>
            <person name="de Baynast K."/>
            <person name="Wissotski M."/>
            <person name="Liu L."/>
            <person name="Talag J."/>
            <person name="Goicoechea J."/>
            <person name="Angelova A."/>
            <person name="Jetty R."/>
            <person name="Kudrna D."/>
            <person name="Golser W."/>
            <person name="Rivera L."/>
            <person name="Zhang J."/>
            <person name="Wing R."/>
        </authorList>
    </citation>
    <scope>NUCLEOTIDE SEQUENCE</scope>
</reference>
<reference evidence="14" key="3">
    <citation type="submission" date="2015-04" db="UniProtKB">
        <authorList>
            <consortium name="EnsemblPlants"/>
        </authorList>
    </citation>
    <scope>IDENTIFICATION</scope>
</reference>
<dbReference type="SMART" id="SM00028">
    <property type="entry name" value="TPR"/>
    <property type="match status" value="3"/>
</dbReference>
<dbReference type="InterPro" id="IPR017441">
    <property type="entry name" value="Protein_kinase_ATP_BS"/>
</dbReference>
<name>A0A0D9WM82_9ORYZ</name>
<accession>A0A0D9WM82</accession>
<organism evidence="14 15">
    <name type="scientific">Leersia perrieri</name>
    <dbReference type="NCBI Taxonomy" id="77586"/>
    <lineage>
        <taxon>Eukaryota</taxon>
        <taxon>Viridiplantae</taxon>
        <taxon>Streptophyta</taxon>
        <taxon>Embryophyta</taxon>
        <taxon>Tracheophyta</taxon>
        <taxon>Spermatophyta</taxon>
        <taxon>Magnoliopsida</taxon>
        <taxon>Liliopsida</taxon>
        <taxon>Poales</taxon>
        <taxon>Poaceae</taxon>
        <taxon>BOP clade</taxon>
        <taxon>Oryzoideae</taxon>
        <taxon>Oryzeae</taxon>
        <taxon>Oryzinae</taxon>
        <taxon>Leersia</taxon>
    </lineage>
</organism>
<dbReference type="Gene3D" id="1.25.40.10">
    <property type="entry name" value="Tetratricopeptide repeat domain"/>
    <property type="match status" value="2"/>
</dbReference>
<proteinExistence type="predicted"/>
<evidence type="ECO:0000256" key="3">
    <source>
        <dbReference type="ARBA" id="ARBA00012483"/>
    </source>
</evidence>
<dbReference type="SUPFAM" id="SSF48452">
    <property type="entry name" value="TPR-like"/>
    <property type="match status" value="3"/>
</dbReference>
<dbReference type="Gene3D" id="3.30.40.10">
    <property type="entry name" value="Zinc/RING finger domain, C3HC4 (zinc finger)"/>
    <property type="match status" value="1"/>
</dbReference>
<reference evidence="14 15" key="1">
    <citation type="submission" date="2012-08" db="EMBL/GenBank/DDBJ databases">
        <title>Oryza genome evolution.</title>
        <authorList>
            <person name="Wing R.A."/>
        </authorList>
    </citation>
    <scope>NUCLEOTIDE SEQUENCE</scope>
</reference>
<evidence type="ECO:0000256" key="10">
    <source>
        <dbReference type="PROSITE-ProRule" id="PRU10141"/>
    </source>
</evidence>
<dbReference type="EC" id="2.3.2.27" evidence="3"/>
<evidence type="ECO:0000256" key="6">
    <source>
        <dbReference type="ARBA" id="ARBA00022777"/>
    </source>
</evidence>
<feature type="repeat" description="TPR" evidence="9">
    <location>
        <begin position="177"/>
        <end position="210"/>
    </location>
</feature>
<dbReference type="GO" id="GO:0004672">
    <property type="term" value="F:protein kinase activity"/>
    <property type="evidence" value="ECO:0007669"/>
    <property type="project" value="InterPro"/>
</dbReference>
<dbReference type="InterPro" id="IPR019734">
    <property type="entry name" value="TPR_rpt"/>
</dbReference>
<dbReference type="PROSITE" id="PS00107">
    <property type="entry name" value="PROTEIN_KINASE_ATP"/>
    <property type="match status" value="1"/>
</dbReference>
<dbReference type="InterPro" id="IPR051348">
    <property type="entry name" value="U-box_ubiquitin_ligases"/>
</dbReference>
<dbReference type="InterPro" id="IPR000719">
    <property type="entry name" value="Prot_kinase_dom"/>
</dbReference>
<dbReference type="UniPathway" id="UPA00143"/>
<evidence type="ECO:0000259" key="12">
    <source>
        <dbReference type="PROSITE" id="PS50011"/>
    </source>
</evidence>
<feature type="domain" description="U-box" evidence="13">
    <location>
        <begin position="754"/>
        <end position="828"/>
    </location>
</feature>
<dbReference type="Gene3D" id="1.10.510.10">
    <property type="entry name" value="Transferase(Phosphotransferase) domain 1"/>
    <property type="match status" value="1"/>
</dbReference>
<comment type="catalytic activity">
    <reaction evidence="1">
        <text>S-ubiquitinyl-[E2 ubiquitin-conjugating enzyme]-L-cysteine + [acceptor protein]-L-lysine = [E2 ubiquitin-conjugating enzyme]-L-cysteine + N(6)-ubiquitinyl-[acceptor protein]-L-lysine.</text>
        <dbReference type="EC" id="2.3.2.27"/>
    </reaction>
</comment>
<dbReference type="SUPFAM" id="SSF57850">
    <property type="entry name" value="RING/U-box"/>
    <property type="match status" value="1"/>
</dbReference>
<feature type="binding site" evidence="10">
    <location>
        <position position="495"/>
    </location>
    <ligand>
        <name>ATP</name>
        <dbReference type="ChEBI" id="CHEBI:30616"/>
    </ligand>
</feature>
<dbReference type="InterPro" id="IPR011990">
    <property type="entry name" value="TPR-like_helical_dom_sf"/>
</dbReference>
<dbReference type="EnsemblPlants" id="LPERR06G03800.1">
    <property type="protein sequence ID" value="LPERR06G03800.1"/>
    <property type="gene ID" value="LPERR06G03800"/>
</dbReference>
<dbReference type="InterPro" id="IPR027417">
    <property type="entry name" value="P-loop_NTPase"/>
</dbReference>
<dbReference type="Pfam" id="PF00069">
    <property type="entry name" value="Pkinase"/>
    <property type="match status" value="1"/>
</dbReference>
<dbReference type="PANTHER" id="PTHR45647">
    <property type="entry name" value="OS02G0152300 PROTEIN"/>
    <property type="match status" value="1"/>
</dbReference>
<keyword evidence="11" id="KW-0175">Coiled coil</keyword>
<evidence type="ECO:0000259" key="13">
    <source>
        <dbReference type="PROSITE" id="PS51698"/>
    </source>
</evidence>
<keyword evidence="9" id="KW-0802">TPR repeat</keyword>
<dbReference type="PROSITE" id="PS50011">
    <property type="entry name" value="PROTEIN_KINASE_DOM"/>
    <property type="match status" value="1"/>
</dbReference>
<evidence type="ECO:0000313" key="14">
    <source>
        <dbReference type="EnsemblPlants" id="LPERR06G03800.1"/>
    </source>
</evidence>
<keyword evidence="8 10" id="KW-0067">ATP-binding</keyword>
<dbReference type="InterPro" id="IPR003613">
    <property type="entry name" value="Ubox_domain"/>
</dbReference>
<dbReference type="Gramene" id="LPERR06G03800.1">
    <property type="protein sequence ID" value="LPERR06G03800.1"/>
    <property type="gene ID" value="LPERR06G03800"/>
</dbReference>
<evidence type="ECO:0000256" key="2">
    <source>
        <dbReference type="ARBA" id="ARBA00004906"/>
    </source>
</evidence>
<dbReference type="GO" id="GO:0005524">
    <property type="term" value="F:ATP binding"/>
    <property type="evidence" value="ECO:0007669"/>
    <property type="project" value="UniProtKB-UniRule"/>
</dbReference>
<dbReference type="HOGENOM" id="CLU_020505_0_0_1"/>